<name>A0A0F9C8E3_9ZZZZ</name>
<dbReference type="AlphaFoldDB" id="A0A0F9C8E3"/>
<organism evidence="1">
    <name type="scientific">marine sediment metagenome</name>
    <dbReference type="NCBI Taxonomy" id="412755"/>
    <lineage>
        <taxon>unclassified sequences</taxon>
        <taxon>metagenomes</taxon>
        <taxon>ecological metagenomes</taxon>
    </lineage>
</organism>
<protein>
    <submittedName>
        <fullName evidence="1">Uncharacterized protein</fullName>
    </submittedName>
</protein>
<sequence length="89" mass="10113">MKIYKLIPRNPGSNVWGGSAFKGALIVRAEESDNALRMARLKYRTTQMHKIESQETAYGPWIGANTDFEYVTDSKYSIDGDEEILEEIP</sequence>
<proteinExistence type="predicted"/>
<evidence type="ECO:0000313" key="1">
    <source>
        <dbReference type="EMBL" id="KKL45653.1"/>
    </source>
</evidence>
<gene>
    <name evidence="1" type="ORF">LCGC14_2353460</name>
</gene>
<dbReference type="EMBL" id="LAZR01034311">
    <property type="protein sequence ID" value="KKL45653.1"/>
    <property type="molecule type" value="Genomic_DNA"/>
</dbReference>
<reference evidence="1" key="1">
    <citation type="journal article" date="2015" name="Nature">
        <title>Complex archaea that bridge the gap between prokaryotes and eukaryotes.</title>
        <authorList>
            <person name="Spang A."/>
            <person name="Saw J.H."/>
            <person name="Jorgensen S.L."/>
            <person name="Zaremba-Niedzwiedzka K."/>
            <person name="Martijn J."/>
            <person name="Lind A.E."/>
            <person name="van Eijk R."/>
            <person name="Schleper C."/>
            <person name="Guy L."/>
            <person name="Ettema T.J."/>
        </authorList>
    </citation>
    <scope>NUCLEOTIDE SEQUENCE</scope>
</reference>
<accession>A0A0F9C8E3</accession>
<comment type="caution">
    <text evidence="1">The sequence shown here is derived from an EMBL/GenBank/DDBJ whole genome shotgun (WGS) entry which is preliminary data.</text>
</comment>